<comment type="caution">
    <text evidence="5">The sequence shown here is derived from an EMBL/GenBank/DDBJ whole genome shotgun (WGS) entry which is preliminary data.</text>
</comment>
<dbReference type="InterPro" id="IPR036322">
    <property type="entry name" value="WD40_repeat_dom_sf"/>
</dbReference>
<feature type="region of interest" description="Disordered" evidence="4">
    <location>
        <begin position="368"/>
        <end position="405"/>
    </location>
</feature>
<protein>
    <submittedName>
        <fullName evidence="5">WD40-repeat-containing domain protein</fullName>
    </submittedName>
</protein>
<evidence type="ECO:0000256" key="1">
    <source>
        <dbReference type="ARBA" id="ARBA00022574"/>
    </source>
</evidence>
<sequence>MAGTSSLLPSPRLRTASSPLRSTTIGTPSTGDAYVLRLTNSNGKYAAMSTRSNQHNSYPIYLYSKQTLQTIQTFSGHDVSSTFMREVDSIAGSGRPVLVSSGKDGSVKVWDERSGSFAIKMTDLGKSRGLLSFDVSLDGNTLAAGTELQGDDASVLYWDPRQPTAPLRTHTSTHSDDITAVHFSPSKPDVLLTASSDGLLSLSNPNEIDEDEAVMNVGNWGCSISQAGWLPDGSRIWCASDMETFSSWSGELDLIQTHDIRAPCLHSGPTTWVTDYLITASHSSSSNAGDLDVFVGSNEGDIALLTKDDLFSTTQNSDDWSLRKVWSTAHEGIVRSLLWDEQDQVLVTGGEDGKICLWPGLVPEDDSFMDVDSGQHAKRSRSRDDMDWDEEESEVDKQSGKRARR</sequence>
<dbReference type="PANTHER" id="PTHR22889">
    <property type="entry name" value="WD REPEAT-CONTAINING PROTEIN 89"/>
    <property type="match status" value="1"/>
</dbReference>
<accession>A0AA38P013</accession>
<dbReference type="AlphaFoldDB" id="A0AA38P013"/>
<dbReference type="InterPro" id="IPR039328">
    <property type="entry name" value="WDR89"/>
</dbReference>
<feature type="region of interest" description="Disordered" evidence="4">
    <location>
        <begin position="1"/>
        <end position="28"/>
    </location>
</feature>
<dbReference type="EMBL" id="MU806635">
    <property type="protein sequence ID" value="KAJ3833782.1"/>
    <property type="molecule type" value="Genomic_DNA"/>
</dbReference>
<dbReference type="PANTHER" id="PTHR22889:SF0">
    <property type="entry name" value="WD REPEAT-CONTAINING PROTEIN 89"/>
    <property type="match status" value="1"/>
</dbReference>
<name>A0AA38P013_9AGAR</name>
<feature type="repeat" description="WD" evidence="3">
    <location>
        <begin position="98"/>
        <end position="120"/>
    </location>
</feature>
<dbReference type="Proteomes" id="UP001163846">
    <property type="component" value="Unassembled WGS sequence"/>
</dbReference>
<dbReference type="SMART" id="SM00320">
    <property type="entry name" value="WD40"/>
    <property type="match status" value="3"/>
</dbReference>
<dbReference type="InterPro" id="IPR015943">
    <property type="entry name" value="WD40/YVTN_repeat-like_dom_sf"/>
</dbReference>
<dbReference type="PROSITE" id="PS50294">
    <property type="entry name" value="WD_REPEATS_REGION"/>
    <property type="match status" value="1"/>
</dbReference>
<evidence type="ECO:0000256" key="3">
    <source>
        <dbReference type="PROSITE-ProRule" id="PRU00221"/>
    </source>
</evidence>
<keyword evidence="1 3" id="KW-0853">WD repeat</keyword>
<dbReference type="Gene3D" id="2.130.10.10">
    <property type="entry name" value="YVTN repeat-like/Quinoprotein amine dehydrogenase"/>
    <property type="match status" value="2"/>
</dbReference>
<dbReference type="InterPro" id="IPR001680">
    <property type="entry name" value="WD40_rpt"/>
</dbReference>
<feature type="repeat" description="WD" evidence="3">
    <location>
        <begin position="327"/>
        <end position="358"/>
    </location>
</feature>
<dbReference type="Pfam" id="PF00400">
    <property type="entry name" value="WD40"/>
    <property type="match status" value="3"/>
</dbReference>
<evidence type="ECO:0000256" key="2">
    <source>
        <dbReference type="ARBA" id="ARBA00022737"/>
    </source>
</evidence>
<keyword evidence="2" id="KW-0677">Repeat</keyword>
<reference evidence="5" key="1">
    <citation type="submission" date="2022-08" db="EMBL/GenBank/DDBJ databases">
        <authorList>
            <consortium name="DOE Joint Genome Institute"/>
            <person name="Min B."/>
            <person name="Riley R."/>
            <person name="Sierra-Patev S."/>
            <person name="Naranjo-Ortiz M."/>
            <person name="Looney B."/>
            <person name="Konkel Z."/>
            <person name="Slot J.C."/>
            <person name="Sakamoto Y."/>
            <person name="Steenwyk J.L."/>
            <person name="Rokas A."/>
            <person name="Carro J."/>
            <person name="Camarero S."/>
            <person name="Ferreira P."/>
            <person name="Molpeceres G."/>
            <person name="Ruiz-Duenas F.J."/>
            <person name="Serrano A."/>
            <person name="Henrissat B."/>
            <person name="Drula E."/>
            <person name="Hughes K.W."/>
            <person name="Mata J.L."/>
            <person name="Ishikawa N.K."/>
            <person name="Vargas-Isla R."/>
            <person name="Ushijima S."/>
            <person name="Smith C.A."/>
            <person name="Ahrendt S."/>
            <person name="Andreopoulos W."/>
            <person name="He G."/>
            <person name="Labutti K."/>
            <person name="Lipzen A."/>
            <person name="Ng V."/>
            <person name="Sandor L."/>
            <person name="Barry K."/>
            <person name="Martinez A.T."/>
            <person name="Xiao Y."/>
            <person name="Gibbons J.G."/>
            <person name="Terashima K."/>
            <person name="Hibbett D.S."/>
            <person name="Grigoriev I.V."/>
        </authorList>
    </citation>
    <scope>NUCLEOTIDE SEQUENCE</scope>
    <source>
        <strain evidence="5">TFB9207</strain>
    </source>
</reference>
<organism evidence="5 6">
    <name type="scientific">Lentinula raphanica</name>
    <dbReference type="NCBI Taxonomy" id="153919"/>
    <lineage>
        <taxon>Eukaryota</taxon>
        <taxon>Fungi</taxon>
        <taxon>Dikarya</taxon>
        <taxon>Basidiomycota</taxon>
        <taxon>Agaricomycotina</taxon>
        <taxon>Agaricomycetes</taxon>
        <taxon>Agaricomycetidae</taxon>
        <taxon>Agaricales</taxon>
        <taxon>Marasmiineae</taxon>
        <taxon>Omphalotaceae</taxon>
        <taxon>Lentinula</taxon>
    </lineage>
</organism>
<evidence type="ECO:0000313" key="6">
    <source>
        <dbReference type="Proteomes" id="UP001163846"/>
    </source>
</evidence>
<evidence type="ECO:0000313" key="5">
    <source>
        <dbReference type="EMBL" id="KAJ3833782.1"/>
    </source>
</evidence>
<keyword evidence="6" id="KW-1185">Reference proteome</keyword>
<feature type="compositionally biased region" description="Polar residues" evidence="4">
    <location>
        <begin position="15"/>
        <end position="28"/>
    </location>
</feature>
<gene>
    <name evidence="5" type="ORF">F5878DRAFT_632113</name>
</gene>
<dbReference type="SUPFAM" id="SSF50978">
    <property type="entry name" value="WD40 repeat-like"/>
    <property type="match status" value="1"/>
</dbReference>
<dbReference type="PROSITE" id="PS50082">
    <property type="entry name" value="WD_REPEATS_2"/>
    <property type="match status" value="2"/>
</dbReference>
<proteinExistence type="predicted"/>
<evidence type="ECO:0000256" key="4">
    <source>
        <dbReference type="SAM" id="MobiDB-lite"/>
    </source>
</evidence>